<evidence type="ECO:0000256" key="13">
    <source>
        <dbReference type="ARBA" id="ARBA00047594"/>
    </source>
</evidence>
<feature type="transmembrane region" description="Helical" evidence="14">
    <location>
        <begin position="71"/>
        <end position="89"/>
    </location>
</feature>
<evidence type="ECO:0000256" key="1">
    <source>
        <dbReference type="ARBA" id="ARBA00004651"/>
    </source>
</evidence>
<keyword evidence="8 14" id="KW-1133">Transmembrane helix</keyword>
<evidence type="ECO:0000256" key="7">
    <source>
        <dbReference type="ARBA" id="ARBA00022801"/>
    </source>
</evidence>
<evidence type="ECO:0000313" key="15">
    <source>
        <dbReference type="EMBL" id="KKP72282.1"/>
    </source>
</evidence>
<feature type="transmembrane region" description="Helical" evidence="14">
    <location>
        <begin position="101"/>
        <end position="122"/>
    </location>
</feature>
<evidence type="ECO:0000256" key="9">
    <source>
        <dbReference type="ARBA" id="ARBA00023136"/>
    </source>
</evidence>
<keyword evidence="7 14" id="KW-0378">Hydrolase</keyword>
<name>A0A0G0EYM2_9BACT</name>
<comment type="catalytic activity">
    <reaction evidence="13 14">
        <text>di-trans,octa-cis-undecaprenyl diphosphate + H2O = di-trans,octa-cis-undecaprenyl phosphate + phosphate + H(+)</text>
        <dbReference type="Rhea" id="RHEA:28094"/>
        <dbReference type="ChEBI" id="CHEBI:15377"/>
        <dbReference type="ChEBI" id="CHEBI:15378"/>
        <dbReference type="ChEBI" id="CHEBI:43474"/>
        <dbReference type="ChEBI" id="CHEBI:58405"/>
        <dbReference type="ChEBI" id="CHEBI:60392"/>
        <dbReference type="EC" id="3.6.1.27"/>
    </reaction>
</comment>
<dbReference type="STRING" id="1618478.UR68_C0018G0002"/>
<feature type="transmembrane region" description="Helical" evidence="14">
    <location>
        <begin position="142"/>
        <end position="165"/>
    </location>
</feature>
<keyword evidence="14" id="KW-0133">Cell shape</keyword>
<sequence>MNIIHSFVLGVVEGVTEFLPISSTAHLIITSKLLGITQTEFIKFFEVFIQSGAILAVIFIYFSYVVKHKDLWLKIAISFIPTAIVGLILEKTITKYFFNSLRLIEVAMFGVGILFIVFEWMIKKGKIRLSKSIQEMNHWEAFLIGVGQSLAVVPGVSRAGIVMLTMMGQGFKRSESAIYSFILAIPTIFAASTLDFFKTDFKLLTNNSNLQFLLIGFFTSFVFAYIFVKWLIGYLKKYTLVTFGLYRIILTIILLLFLR</sequence>
<evidence type="ECO:0000256" key="5">
    <source>
        <dbReference type="ARBA" id="ARBA00022475"/>
    </source>
</evidence>
<dbReference type="Proteomes" id="UP000034457">
    <property type="component" value="Unassembled WGS sequence"/>
</dbReference>
<evidence type="ECO:0000256" key="6">
    <source>
        <dbReference type="ARBA" id="ARBA00022692"/>
    </source>
</evidence>
<evidence type="ECO:0000256" key="11">
    <source>
        <dbReference type="ARBA" id="ARBA00032707"/>
    </source>
</evidence>
<comment type="function">
    <text evidence="14">Catalyzes the dephosphorylation of undecaprenyl diphosphate (UPP). Confers resistance to bacitracin.</text>
</comment>
<dbReference type="PANTHER" id="PTHR30622">
    <property type="entry name" value="UNDECAPRENYL-DIPHOSPHATASE"/>
    <property type="match status" value="1"/>
</dbReference>
<dbReference type="HAMAP" id="MF_01006">
    <property type="entry name" value="Undec_diphosphatase"/>
    <property type="match status" value="1"/>
</dbReference>
<dbReference type="EMBL" id="LBQC01000018">
    <property type="protein sequence ID" value="KKP72282.1"/>
    <property type="molecule type" value="Genomic_DNA"/>
</dbReference>
<reference evidence="15 16" key="1">
    <citation type="journal article" date="2015" name="Nature">
        <title>rRNA introns, odd ribosomes, and small enigmatic genomes across a large radiation of phyla.</title>
        <authorList>
            <person name="Brown C.T."/>
            <person name="Hug L.A."/>
            <person name="Thomas B.C."/>
            <person name="Sharon I."/>
            <person name="Castelle C.J."/>
            <person name="Singh A."/>
            <person name="Wilkins M.J."/>
            <person name="Williams K.H."/>
            <person name="Banfield J.F."/>
        </authorList>
    </citation>
    <scope>NUCLEOTIDE SEQUENCE [LARGE SCALE GENOMIC DNA]</scope>
</reference>
<keyword evidence="14" id="KW-0573">Peptidoglycan synthesis</keyword>
<gene>
    <name evidence="14" type="primary">uppP</name>
    <name evidence="15" type="ORF">UR68_C0018G0002</name>
</gene>
<evidence type="ECO:0000256" key="14">
    <source>
        <dbReference type="HAMAP-Rule" id="MF_01006"/>
    </source>
</evidence>
<evidence type="ECO:0000256" key="10">
    <source>
        <dbReference type="ARBA" id="ARBA00023251"/>
    </source>
</evidence>
<comment type="miscellaneous">
    <text evidence="14">Bacitracin is thought to be involved in the inhibition of peptidoglycan synthesis by sequestering undecaprenyl diphosphate, thereby reducing the pool of lipid carrier available.</text>
</comment>
<dbReference type="Pfam" id="PF02673">
    <property type="entry name" value="BacA"/>
    <property type="match status" value="1"/>
</dbReference>
<dbReference type="GO" id="GO:0046677">
    <property type="term" value="P:response to antibiotic"/>
    <property type="evidence" value="ECO:0007669"/>
    <property type="project" value="UniProtKB-UniRule"/>
</dbReference>
<dbReference type="GO" id="GO:0005886">
    <property type="term" value="C:plasma membrane"/>
    <property type="evidence" value="ECO:0007669"/>
    <property type="project" value="UniProtKB-SubCell"/>
</dbReference>
<evidence type="ECO:0000256" key="8">
    <source>
        <dbReference type="ARBA" id="ARBA00022989"/>
    </source>
</evidence>
<keyword evidence="14" id="KW-0961">Cell wall biogenesis/degradation</keyword>
<keyword evidence="10 14" id="KW-0046">Antibiotic resistance</keyword>
<dbReference type="GO" id="GO:0050380">
    <property type="term" value="F:undecaprenyl-diphosphatase activity"/>
    <property type="evidence" value="ECO:0007669"/>
    <property type="project" value="UniProtKB-UniRule"/>
</dbReference>
<dbReference type="GO" id="GO:0008360">
    <property type="term" value="P:regulation of cell shape"/>
    <property type="evidence" value="ECO:0007669"/>
    <property type="project" value="UniProtKB-KW"/>
</dbReference>
<accession>A0A0G0EYM2</accession>
<proteinExistence type="inferred from homology"/>
<comment type="similarity">
    <text evidence="2 14">Belongs to the UppP family.</text>
</comment>
<dbReference type="GO" id="GO:0009252">
    <property type="term" value="P:peptidoglycan biosynthetic process"/>
    <property type="evidence" value="ECO:0007669"/>
    <property type="project" value="UniProtKB-KW"/>
</dbReference>
<evidence type="ECO:0000256" key="12">
    <source>
        <dbReference type="ARBA" id="ARBA00032932"/>
    </source>
</evidence>
<dbReference type="EC" id="3.6.1.27" evidence="3 14"/>
<evidence type="ECO:0000256" key="2">
    <source>
        <dbReference type="ARBA" id="ARBA00010621"/>
    </source>
</evidence>
<feature type="transmembrane region" description="Helical" evidence="14">
    <location>
        <begin position="7"/>
        <end position="29"/>
    </location>
</feature>
<feature type="transmembrane region" description="Helical" evidence="14">
    <location>
        <begin position="238"/>
        <end position="258"/>
    </location>
</feature>
<feature type="transmembrane region" description="Helical" evidence="14">
    <location>
        <begin position="209"/>
        <end position="232"/>
    </location>
</feature>
<dbReference type="GO" id="GO:0071555">
    <property type="term" value="P:cell wall organization"/>
    <property type="evidence" value="ECO:0007669"/>
    <property type="project" value="UniProtKB-KW"/>
</dbReference>
<dbReference type="InterPro" id="IPR003824">
    <property type="entry name" value="UppP"/>
</dbReference>
<protein>
    <recommendedName>
        <fullName evidence="4 14">Undecaprenyl-diphosphatase</fullName>
        <ecNumber evidence="3 14">3.6.1.27</ecNumber>
    </recommendedName>
    <alternativeName>
        <fullName evidence="12 14">Bacitracin resistance protein</fullName>
    </alternativeName>
    <alternativeName>
        <fullName evidence="11 14">Undecaprenyl pyrophosphate phosphatase</fullName>
    </alternativeName>
</protein>
<evidence type="ECO:0000313" key="16">
    <source>
        <dbReference type="Proteomes" id="UP000034457"/>
    </source>
</evidence>
<keyword evidence="6 14" id="KW-0812">Transmembrane</keyword>
<comment type="subcellular location">
    <subcellularLocation>
        <location evidence="1 14">Cell membrane</location>
        <topology evidence="1 14">Multi-pass membrane protein</topology>
    </subcellularLocation>
</comment>
<dbReference type="PANTHER" id="PTHR30622:SF3">
    <property type="entry name" value="UNDECAPRENYL-DIPHOSPHATASE"/>
    <property type="match status" value="1"/>
</dbReference>
<organism evidence="15 16">
    <name type="scientific">Candidatus Roizmanbacteria bacterium GW2011_GWA2_35_19</name>
    <dbReference type="NCBI Taxonomy" id="1618478"/>
    <lineage>
        <taxon>Bacteria</taxon>
        <taxon>Candidatus Roizmaniibacteriota</taxon>
    </lineage>
</organism>
<evidence type="ECO:0000256" key="3">
    <source>
        <dbReference type="ARBA" id="ARBA00012374"/>
    </source>
</evidence>
<dbReference type="AlphaFoldDB" id="A0A0G0EYM2"/>
<keyword evidence="9 14" id="KW-0472">Membrane</keyword>
<feature type="transmembrane region" description="Helical" evidence="14">
    <location>
        <begin position="41"/>
        <end position="64"/>
    </location>
</feature>
<keyword evidence="5 14" id="KW-1003">Cell membrane</keyword>
<evidence type="ECO:0000256" key="4">
    <source>
        <dbReference type="ARBA" id="ARBA00021581"/>
    </source>
</evidence>
<feature type="transmembrane region" description="Helical" evidence="14">
    <location>
        <begin position="177"/>
        <end position="197"/>
    </location>
</feature>
<dbReference type="PATRIC" id="fig|1618478.3.peg.665"/>
<comment type="caution">
    <text evidence="15">The sequence shown here is derived from an EMBL/GenBank/DDBJ whole genome shotgun (WGS) entry which is preliminary data.</text>
</comment>